<dbReference type="CTD" id="9815128"/>
<dbReference type="KEGG" id="crq:GCK72_001999"/>
<proteinExistence type="predicted"/>
<gene>
    <name evidence="1" type="ORF">GCK72_001999</name>
</gene>
<name>A0A6A5HSD1_CAERE</name>
<comment type="caution">
    <text evidence="1">The sequence shown here is derived from an EMBL/GenBank/DDBJ whole genome shotgun (WGS) entry which is preliminary data.</text>
</comment>
<dbReference type="AlphaFoldDB" id="A0A6A5HSD1"/>
<accession>A0A6A5HSD1</accession>
<evidence type="ECO:0000313" key="2">
    <source>
        <dbReference type="Proteomes" id="UP000483820"/>
    </source>
</evidence>
<dbReference type="GeneID" id="9815128"/>
<dbReference type="Proteomes" id="UP000483820">
    <property type="component" value="Chromosome I"/>
</dbReference>
<protein>
    <submittedName>
        <fullName evidence="1">Uncharacterized protein</fullName>
    </submittedName>
</protein>
<evidence type="ECO:0000313" key="1">
    <source>
        <dbReference type="EMBL" id="KAF1770181.1"/>
    </source>
</evidence>
<dbReference type="RefSeq" id="XP_003114896.2">
    <property type="nucleotide sequence ID" value="XM_003114848.2"/>
</dbReference>
<organism evidence="1 2">
    <name type="scientific">Caenorhabditis remanei</name>
    <name type="common">Caenorhabditis vulgaris</name>
    <dbReference type="NCBI Taxonomy" id="31234"/>
    <lineage>
        <taxon>Eukaryota</taxon>
        <taxon>Metazoa</taxon>
        <taxon>Ecdysozoa</taxon>
        <taxon>Nematoda</taxon>
        <taxon>Chromadorea</taxon>
        <taxon>Rhabditida</taxon>
        <taxon>Rhabditina</taxon>
        <taxon>Rhabditomorpha</taxon>
        <taxon>Rhabditoidea</taxon>
        <taxon>Rhabditidae</taxon>
        <taxon>Peloderinae</taxon>
        <taxon>Caenorhabditis</taxon>
    </lineage>
</organism>
<sequence>LCDSMYFIEYSFRSFLLFQFWIQGVAGECRGELNTNTTCSDGFPTECKSTCGCNSLTIDGDQIKNMAPFFFSTNNGTYIKATLTWKNCITVTNVQCPTGYNPLALVYAEEDEEMNSYNNWKDYASSTSYECKSGKWEKTSHMDEQYFYSCKQK</sequence>
<feature type="non-terminal residue" evidence="1">
    <location>
        <position position="1"/>
    </location>
</feature>
<dbReference type="EMBL" id="WUAV01000001">
    <property type="protein sequence ID" value="KAF1770181.1"/>
    <property type="molecule type" value="Genomic_DNA"/>
</dbReference>
<reference evidence="1 2" key="1">
    <citation type="submission" date="2019-12" db="EMBL/GenBank/DDBJ databases">
        <title>Chromosome-level assembly of the Caenorhabditis remanei genome.</title>
        <authorList>
            <person name="Teterina A.A."/>
            <person name="Willis J.H."/>
            <person name="Phillips P.C."/>
        </authorList>
    </citation>
    <scope>NUCLEOTIDE SEQUENCE [LARGE SCALE GENOMIC DNA]</scope>
    <source>
        <strain evidence="1 2">PX506</strain>
        <tissue evidence="1">Whole organism</tissue>
    </source>
</reference>